<sequence>MTPPEAQLHIYPDTYGDNSISFFVTNYGNAPTELRSAEIFIEQEQNSDSHSARAIFSLSNEEPIEVNKTQSVSINYSLDKNNRAYWTHTAYEKEFTREELMKGKNLTCNLTLRYMVPDSNISKPRTITTKGNCVKTMEWLAVEVGPLEKHTQDSTSLKASEAETE</sequence>
<protein>
    <submittedName>
        <fullName evidence="1">Uncharacterized protein</fullName>
    </submittedName>
</protein>
<reference evidence="1" key="1">
    <citation type="submission" date="2023-07" db="EMBL/GenBank/DDBJ databases">
        <title>Genome content predicts the carbon catabolic preferences of heterotrophic bacteria.</title>
        <authorList>
            <person name="Gralka M."/>
        </authorList>
    </citation>
    <scope>NUCLEOTIDE SEQUENCE</scope>
    <source>
        <strain evidence="1">C2R13</strain>
    </source>
</reference>
<dbReference type="RefSeq" id="WP_303593895.1">
    <property type="nucleotide sequence ID" value="NZ_JAUORK010000009.1"/>
</dbReference>
<organism evidence="1 2">
    <name type="scientific">Cobetia amphilecti</name>
    <dbReference type="NCBI Taxonomy" id="1055104"/>
    <lineage>
        <taxon>Bacteria</taxon>
        <taxon>Pseudomonadati</taxon>
        <taxon>Pseudomonadota</taxon>
        <taxon>Gammaproteobacteria</taxon>
        <taxon>Oceanospirillales</taxon>
        <taxon>Halomonadaceae</taxon>
        <taxon>Cobetia</taxon>
    </lineage>
</organism>
<dbReference type="AlphaFoldDB" id="A0AAP4TYY2"/>
<proteinExistence type="predicted"/>
<evidence type="ECO:0000313" key="2">
    <source>
        <dbReference type="Proteomes" id="UP001170481"/>
    </source>
</evidence>
<comment type="caution">
    <text evidence="1">The sequence shown here is derived from an EMBL/GenBank/DDBJ whole genome shotgun (WGS) entry which is preliminary data.</text>
</comment>
<gene>
    <name evidence="1" type="ORF">Q4535_08960</name>
</gene>
<evidence type="ECO:0000313" key="1">
    <source>
        <dbReference type="EMBL" id="MDO6672250.1"/>
    </source>
</evidence>
<dbReference type="Proteomes" id="UP001170481">
    <property type="component" value="Unassembled WGS sequence"/>
</dbReference>
<dbReference type="EMBL" id="JAUORK010000009">
    <property type="protein sequence ID" value="MDO6672250.1"/>
    <property type="molecule type" value="Genomic_DNA"/>
</dbReference>
<name>A0AAP4TYY2_9GAMM</name>
<accession>A0AAP4TYY2</accession>